<dbReference type="Proteomes" id="UP001589608">
    <property type="component" value="Unassembled WGS sequence"/>
</dbReference>
<protein>
    <submittedName>
        <fullName evidence="1">Uncharacterized protein</fullName>
    </submittedName>
</protein>
<dbReference type="EMBL" id="JBHMCA010000063">
    <property type="protein sequence ID" value="MFB9449172.1"/>
    <property type="molecule type" value="Genomic_DNA"/>
</dbReference>
<proteinExistence type="predicted"/>
<keyword evidence="2" id="KW-1185">Reference proteome</keyword>
<gene>
    <name evidence="1" type="ORF">ACFFTR_39360</name>
</gene>
<accession>A0ABV5MJZ4</accession>
<evidence type="ECO:0000313" key="1">
    <source>
        <dbReference type="EMBL" id="MFB9449172.1"/>
    </source>
</evidence>
<comment type="caution">
    <text evidence="1">The sequence shown here is derived from an EMBL/GenBank/DDBJ whole genome shotgun (WGS) entry which is preliminary data.</text>
</comment>
<name>A0ABV5MJZ4_9ACTN</name>
<sequence length="144" mass="15615">MGTDDDVKHVMRRITPDTGVPTQVDIKSLENAAPWLDDLRAYVHDHLVKQVAVMVMNGADVKLFFGGLEGAADMSKQHNDYMRAMISSYQDIAHALDVASKATKQIAQNYRDAEHNNELNVKAVEKAFTGDSSAGGPASDAGTI</sequence>
<evidence type="ECO:0000313" key="2">
    <source>
        <dbReference type="Proteomes" id="UP001589608"/>
    </source>
</evidence>
<reference evidence="1 2" key="1">
    <citation type="submission" date="2024-09" db="EMBL/GenBank/DDBJ databases">
        <authorList>
            <person name="Sun Q."/>
            <person name="Mori K."/>
        </authorList>
    </citation>
    <scope>NUCLEOTIDE SEQUENCE [LARGE SCALE GENOMIC DNA]</scope>
    <source>
        <strain evidence="1 2">JCM 3307</strain>
    </source>
</reference>
<dbReference type="RefSeq" id="WP_223092838.1">
    <property type="nucleotide sequence ID" value="NZ_CP061913.1"/>
</dbReference>
<organism evidence="1 2">
    <name type="scientific">Dactylosporangium vinaceum</name>
    <dbReference type="NCBI Taxonomy" id="53362"/>
    <lineage>
        <taxon>Bacteria</taxon>
        <taxon>Bacillati</taxon>
        <taxon>Actinomycetota</taxon>
        <taxon>Actinomycetes</taxon>
        <taxon>Micromonosporales</taxon>
        <taxon>Micromonosporaceae</taxon>
        <taxon>Dactylosporangium</taxon>
    </lineage>
</organism>